<name>A0A2T5G8V1_9BACL</name>
<dbReference type="NCBIfam" id="TIGR02556">
    <property type="entry name" value="cas_TM1802"/>
    <property type="match status" value="1"/>
</dbReference>
<dbReference type="Proteomes" id="UP000244016">
    <property type="component" value="Unassembled WGS sequence"/>
</dbReference>
<evidence type="ECO:0000313" key="2">
    <source>
        <dbReference type="EMBL" id="PTQ52615.1"/>
    </source>
</evidence>
<sequence>MLEAIELLGKTVGGGDLIAGIIEDLKNIPKGPEEGFYLVKLDFREEEPGKLRLCFDFEEIPRDKEKQREFLTRWRHVGNASGSNPQKFLTTDTLHYLTGQVIPNLLQELSSQGEEDSELARKLKIIYDKAFSRLEGGEEKAEKEKNKQGKKEAKKQAKKEAKERAKQVADVLVKRVEQELGIKKKQVGLWTLLFNGEPLVQAEPYDQVILRYRLAGFEGEDLVPGICLVCGKEKEKVSAVAFKRLKFFKPYITDKVGFASGVSESGFIRNFLICEECFRSFLVVENYLPQNLNLRVGTLNFLLLPTFILFSDSPAWRQEFSRLMNKLTRKTQAFTYFPGLKQGLEGERKFEEELERFLEELFEEEGIEDQALLNFLFYQKTQSEFRILGLIKDVAPSRLSRLYRRSNLLAQEGRRLLGGEVKDWWIDLTRLYYLLPLRERDRAEHKKLLYLYQGLLRGEPIEYSFLVKEFLELAHLYLSGRFEGTNQRKPNSGQEERALATKLLHAGFLLKLLREEGILKGVKDLPGFEPSQELMVNQEMREYLKSMNYSEPQAALFLLGYLLNEVGKGQYSSGHQSKPVLDKINYQGMNWSRVLSLANQLFEKLRQYDRLRGQNEVLYAEMKRLLDRYRDSKWPLGPEENVFYILSGYAYGTRTTVLKKEKEVEQ</sequence>
<protein>
    <submittedName>
        <fullName evidence="2">CRISPR-associated protein, Csh1 family</fullName>
    </submittedName>
</protein>
<proteinExistence type="predicted"/>
<dbReference type="Pfam" id="PF09484">
    <property type="entry name" value="Cas_TM1802"/>
    <property type="match status" value="1"/>
</dbReference>
<comment type="caution">
    <text evidence="2">The sequence shown here is derived from an EMBL/GenBank/DDBJ whole genome shotgun (WGS) entry which is preliminary data.</text>
</comment>
<dbReference type="NCBIfam" id="TIGR02591">
    <property type="entry name" value="cas_Csh1"/>
    <property type="match status" value="1"/>
</dbReference>
<evidence type="ECO:0000313" key="3">
    <source>
        <dbReference type="Proteomes" id="UP000244016"/>
    </source>
</evidence>
<dbReference type="InterPro" id="IPR013420">
    <property type="entry name" value="CRISPR-assoc_prot_Cas8b/Csh1_C"/>
</dbReference>
<dbReference type="AlphaFoldDB" id="A0A2T5G8V1"/>
<organism evidence="2 3">
    <name type="scientific">Brockia lithotrophica</name>
    <dbReference type="NCBI Taxonomy" id="933949"/>
    <lineage>
        <taxon>Bacteria</taxon>
        <taxon>Bacillati</taxon>
        <taxon>Bacillota</taxon>
        <taxon>Bacilli</taxon>
        <taxon>Bacillales</taxon>
        <taxon>Bacillales Family X. Incertae Sedis</taxon>
        <taxon>Brockia</taxon>
    </lineage>
</organism>
<dbReference type="EMBL" id="PEBW01000002">
    <property type="protein sequence ID" value="PTQ52615.1"/>
    <property type="molecule type" value="Genomic_DNA"/>
</dbReference>
<evidence type="ECO:0000256" key="1">
    <source>
        <dbReference type="SAM" id="MobiDB-lite"/>
    </source>
</evidence>
<dbReference type="InterPro" id="IPR013389">
    <property type="entry name" value="CRISPR-assoc_prot_Cas8b"/>
</dbReference>
<feature type="region of interest" description="Disordered" evidence="1">
    <location>
        <begin position="137"/>
        <end position="161"/>
    </location>
</feature>
<accession>A0A2T5G8V1</accession>
<reference evidence="2 3" key="1">
    <citation type="submission" date="2017-08" db="EMBL/GenBank/DDBJ databases">
        <title>Burning lignite coal seam in the remote Altai Mountains harbors a hydrogen-driven thermophilic microbial community.</title>
        <authorList>
            <person name="Kadnikov V.V."/>
            <person name="Mardanov A.V."/>
            <person name="Ivasenko D."/>
            <person name="Beletsky A.V."/>
            <person name="Karnachuk O.V."/>
            <person name="Ravin N.V."/>
        </authorList>
    </citation>
    <scope>NUCLEOTIDE SEQUENCE [LARGE SCALE GENOMIC DNA]</scope>
    <source>
        <strain evidence="2">AL31</strain>
    </source>
</reference>
<gene>
    <name evidence="2" type="ORF">BLITH_0794</name>
</gene>